<keyword evidence="8" id="KW-1185">Reference proteome</keyword>
<keyword evidence="1" id="KW-0479">Metal-binding</keyword>
<dbReference type="Proteomes" id="UP000431744">
    <property type="component" value="Unassembled WGS sequence"/>
</dbReference>
<dbReference type="PANTHER" id="PTHR33823">
    <property type="entry name" value="RNA POLYMERASE-BINDING TRANSCRIPTION FACTOR DKSA-RELATED"/>
    <property type="match status" value="1"/>
</dbReference>
<feature type="region of interest" description="Disordered" evidence="5">
    <location>
        <begin position="33"/>
        <end position="56"/>
    </location>
</feature>
<reference evidence="7 8" key="1">
    <citation type="submission" date="2019-09" db="EMBL/GenBank/DDBJ databases">
        <title>Phylogeny of genus Pseudoclavibacter and closely related genus.</title>
        <authorList>
            <person name="Li Y."/>
        </authorList>
    </citation>
    <scope>NUCLEOTIDE SEQUENCE [LARGE SCALE GENOMIC DNA]</scope>
    <source>
        <strain evidence="7 8">EGI 60007</strain>
    </source>
</reference>
<dbReference type="Pfam" id="PF01258">
    <property type="entry name" value="zf-dskA_traR"/>
    <property type="match status" value="1"/>
</dbReference>
<name>A0A6H9WPG1_9MICO</name>
<dbReference type="OrthoDB" id="1121111at2"/>
<dbReference type="GO" id="GO:0008270">
    <property type="term" value="F:zinc ion binding"/>
    <property type="evidence" value="ECO:0007669"/>
    <property type="project" value="UniProtKB-KW"/>
</dbReference>
<evidence type="ECO:0000256" key="3">
    <source>
        <dbReference type="ARBA" id="ARBA00022833"/>
    </source>
</evidence>
<feature type="domain" description="Zinc finger DksA/TraR C4-type" evidence="6">
    <location>
        <begin position="85"/>
        <end position="113"/>
    </location>
</feature>
<dbReference type="InterPro" id="IPR000962">
    <property type="entry name" value="Znf_DskA_TraR"/>
</dbReference>
<dbReference type="InterPro" id="IPR020458">
    <property type="entry name" value="Znf_DskA_TraR_CS"/>
</dbReference>
<dbReference type="EMBL" id="WBJY01000001">
    <property type="protein sequence ID" value="KAB1649998.1"/>
    <property type="molecule type" value="Genomic_DNA"/>
</dbReference>
<dbReference type="AlphaFoldDB" id="A0A6H9WPG1"/>
<evidence type="ECO:0000313" key="8">
    <source>
        <dbReference type="Proteomes" id="UP000431744"/>
    </source>
</evidence>
<evidence type="ECO:0000256" key="5">
    <source>
        <dbReference type="SAM" id="MobiDB-lite"/>
    </source>
</evidence>
<sequence>MTTEAPDFGRLLRERLARAEAVASQIEAQLVGLGDLRDPNTDDEHDPDGAPVSGEWSRLAGMRLDNRFERTEILAAIDRLERDAFGICEACGRPIAEARLRARPVARTCVDCAA</sequence>
<dbReference type="PROSITE" id="PS01102">
    <property type="entry name" value="ZF_DKSA_1"/>
    <property type="match status" value="1"/>
</dbReference>
<proteinExistence type="predicted"/>
<evidence type="ECO:0000259" key="6">
    <source>
        <dbReference type="Pfam" id="PF01258"/>
    </source>
</evidence>
<comment type="caution">
    <text evidence="7">The sequence shown here is derived from an EMBL/GenBank/DDBJ whole genome shotgun (WGS) entry which is preliminary data.</text>
</comment>
<gene>
    <name evidence="7" type="ORF">F8O04_07220</name>
</gene>
<dbReference type="PRINTS" id="PR00618">
    <property type="entry name" value="DKSAZNFINGER"/>
</dbReference>
<evidence type="ECO:0000256" key="4">
    <source>
        <dbReference type="PROSITE-ProRule" id="PRU00510"/>
    </source>
</evidence>
<evidence type="ECO:0000256" key="2">
    <source>
        <dbReference type="ARBA" id="ARBA00022771"/>
    </source>
</evidence>
<dbReference type="SUPFAM" id="SSF57716">
    <property type="entry name" value="Glucocorticoid receptor-like (DNA-binding domain)"/>
    <property type="match status" value="1"/>
</dbReference>
<keyword evidence="2" id="KW-0863">Zinc-finger</keyword>
<evidence type="ECO:0000256" key="1">
    <source>
        <dbReference type="ARBA" id="ARBA00022723"/>
    </source>
</evidence>
<organism evidence="7 8">
    <name type="scientific">Pseudoclavibacter endophyticus</name>
    <dbReference type="NCBI Taxonomy" id="1778590"/>
    <lineage>
        <taxon>Bacteria</taxon>
        <taxon>Bacillati</taxon>
        <taxon>Actinomycetota</taxon>
        <taxon>Actinomycetes</taxon>
        <taxon>Micrococcales</taxon>
        <taxon>Microbacteriaceae</taxon>
        <taxon>Pseudoclavibacter</taxon>
    </lineage>
</organism>
<dbReference type="PROSITE" id="PS51128">
    <property type="entry name" value="ZF_DKSA_2"/>
    <property type="match status" value="1"/>
</dbReference>
<dbReference type="InterPro" id="IPR020460">
    <property type="entry name" value="Znf_C4-type_bac"/>
</dbReference>
<protein>
    <submittedName>
        <fullName evidence="7">TraR/DksA family transcriptional regulator</fullName>
    </submittedName>
</protein>
<accession>A0A6H9WPG1</accession>
<dbReference type="RefSeq" id="WP_158028582.1">
    <property type="nucleotide sequence ID" value="NZ_BMHG01000001.1"/>
</dbReference>
<feature type="zinc finger region" description="dksA C4-type" evidence="4">
    <location>
        <begin position="88"/>
        <end position="112"/>
    </location>
</feature>
<evidence type="ECO:0000313" key="7">
    <source>
        <dbReference type="EMBL" id="KAB1649998.1"/>
    </source>
</evidence>
<keyword evidence="3" id="KW-0862">Zinc</keyword>
<dbReference type="Gene3D" id="1.20.120.910">
    <property type="entry name" value="DksA, coiled-coil domain"/>
    <property type="match status" value="1"/>
</dbReference>